<dbReference type="NCBIfam" id="TIGR01272">
    <property type="entry name" value="gluP"/>
    <property type="match status" value="1"/>
</dbReference>
<keyword evidence="7 8" id="KW-0472">Membrane</keyword>
<feature type="transmembrane region" description="Helical" evidence="8">
    <location>
        <begin position="57"/>
        <end position="77"/>
    </location>
</feature>
<keyword evidence="4" id="KW-1003">Cell membrane</keyword>
<dbReference type="PROSITE" id="PS50850">
    <property type="entry name" value="MFS"/>
    <property type="match status" value="1"/>
</dbReference>
<evidence type="ECO:0000313" key="11">
    <source>
        <dbReference type="Proteomes" id="UP000293874"/>
    </source>
</evidence>
<evidence type="ECO:0000256" key="2">
    <source>
        <dbReference type="ARBA" id="ARBA00004429"/>
    </source>
</evidence>
<dbReference type="GO" id="GO:0015535">
    <property type="term" value="F:fucose:proton symporter activity"/>
    <property type="evidence" value="ECO:0007669"/>
    <property type="project" value="InterPro"/>
</dbReference>
<dbReference type="AlphaFoldDB" id="A0A4Q7N3A2"/>
<dbReference type="InterPro" id="IPR036259">
    <property type="entry name" value="MFS_trans_sf"/>
</dbReference>
<organism evidence="10 11">
    <name type="scientific">Pseudobacter ginsenosidimutans</name>
    <dbReference type="NCBI Taxonomy" id="661488"/>
    <lineage>
        <taxon>Bacteria</taxon>
        <taxon>Pseudomonadati</taxon>
        <taxon>Bacteroidota</taxon>
        <taxon>Chitinophagia</taxon>
        <taxon>Chitinophagales</taxon>
        <taxon>Chitinophagaceae</taxon>
        <taxon>Pseudobacter</taxon>
    </lineage>
</organism>
<dbReference type="GO" id="GO:1904659">
    <property type="term" value="P:D-glucose transmembrane transport"/>
    <property type="evidence" value="ECO:0007669"/>
    <property type="project" value="InterPro"/>
</dbReference>
<evidence type="ECO:0000256" key="6">
    <source>
        <dbReference type="ARBA" id="ARBA00022989"/>
    </source>
</evidence>
<reference evidence="10 11" key="1">
    <citation type="submission" date="2019-02" db="EMBL/GenBank/DDBJ databases">
        <title>Genomic Encyclopedia of Type Strains, Phase IV (KMG-IV): sequencing the most valuable type-strain genomes for metagenomic binning, comparative biology and taxonomic classification.</title>
        <authorList>
            <person name="Goeker M."/>
        </authorList>
    </citation>
    <scope>NUCLEOTIDE SEQUENCE [LARGE SCALE GENOMIC DNA]</scope>
    <source>
        <strain evidence="10 11">DSM 18116</strain>
    </source>
</reference>
<evidence type="ECO:0000313" key="10">
    <source>
        <dbReference type="EMBL" id="RZS74798.1"/>
    </source>
</evidence>
<dbReference type="OrthoDB" id="9786665at2"/>
<keyword evidence="11" id="KW-1185">Reference proteome</keyword>
<evidence type="ECO:0000259" key="9">
    <source>
        <dbReference type="PROSITE" id="PS50850"/>
    </source>
</evidence>
<feature type="domain" description="Major facilitator superfamily (MFS) profile" evidence="9">
    <location>
        <begin position="23"/>
        <end position="428"/>
    </location>
</feature>
<dbReference type="InterPro" id="IPR005964">
    <property type="entry name" value="Glc/Gal_transptr_bac"/>
</dbReference>
<protein>
    <submittedName>
        <fullName evidence="10">FHS family L-fucose permease-like MFS transporter</fullName>
    </submittedName>
</protein>
<evidence type="ECO:0000256" key="7">
    <source>
        <dbReference type="ARBA" id="ARBA00023136"/>
    </source>
</evidence>
<evidence type="ECO:0000256" key="3">
    <source>
        <dbReference type="ARBA" id="ARBA00009120"/>
    </source>
</evidence>
<feature type="transmembrane region" description="Helical" evidence="8">
    <location>
        <begin position="205"/>
        <end position="223"/>
    </location>
</feature>
<sequence length="428" mass="46431">MAIASLSTVKTTAASAGKKMLLPFILVTSLFFFWGFVHNLDPILIPHLRKAFRLNNLQSSLVDFSVFIAYFVMALPAGYVMRKYGYKSGILLGLILFAIGSFLFIPAANTREYGFFLGALFVIACGLTFLETAANPYATVLGPPESATQRLNLAQSFNGLAAMVAPIVGGKMILSGTEYTDAQLASMTEQARNAYLQSEADSVKLPYLILGILIVLVTVLIFFTKMPDNKEEGNEDGSGNPLHAFRHRHLTWAVVAQFFYVGAQVCVSSFFIVIATKAANISETAAANYLGLGYGLAFMGGRFAGTFFMRFITPAKLLTIYSIINVLLSLVAIFAEGMITVYALIGIAFFMSIMFPTIFSLGIKDLGKDTKLGSSLIVMSIVGGALLPLGLARIADITKNIQYGYSVPLICFIVVAYFGWKGHQIKKA</sequence>
<comment type="function">
    <text evidence="1">Intake of glucose and galactose.</text>
</comment>
<dbReference type="InterPro" id="IPR020846">
    <property type="entry name" value="MFS_dom"/>
</dbReference>
<keyword evidence="5 8" id="KW-0812">Transmembrane</keyword>
<feature type="transmembrane region" description="Helical" evidence="8">
    <location>
        <begin position="375"/>
        <end position="395"/>
    </location>
</feature>
<dbReference type="SUPFAM" id="SSF103473">
    <property type="entry name" value="MFS general substrate transporter"/>
    <property type="match status" value="1"/>
</dbReference>
<evidence type="ECO:0000256" key="8">
    <source>
        <dbReference type="SAM" id="Phobius"/>
    </source>
</evidence>
<dbReference type="Gene3D" id="1.20.1250.20">
    <property type="entry name" value="MFS general substrate transporter like domains"/>
    <property type="match status" value="2"/>
</dbReference>
<comment type="subcellular location">
    <subcellularLocation>
        <location evidence="2">Cell inner membrane</location>
        <topology evidence="2">Multi-pass membrane protein</topology>
    </subcellularLocation>
</comment>
<feature type="transmembrane region" description="Helical" evidence="8">
    <location>
        <begin position="20"/>
        <end position="37"/>
    </location>
</feature>
<feature type="transmembrane region" description="Helical" evidence="8">
    <location>
        <begin position="113"/>
        <end position="130"/>
    </location>
</feature>
<evidence type="ECO:0000256" key="5">
    <source>
        <dbReference type="ARBA" id="ARBA00022692"/>
    </source>
</evidence>
<comment type="caution">
    <text evidence="10">The sequence shown here is derived from an EMBL/GenBank/DDBJ whole genome shotgun (WGS) entry which is preliminary data.</text>
</comment>
<keyword evidence="6 8" id="KW-1133">Transmembrane helix</keyword>
<comment type="similarity">
    <text evidence="3">Belongs to the major facilitator superfamily. FHS transporter (TC 2.A.1.7) family.</text>
</comment>
<accession>A0A4Q7N3A2</accession>
<feature type="transmembrane region" description="Helical" evidence="8">
    <location>
        <begin position="89"/>
        <end position="107"/>
    </location>
</feature>
<feature type="transmembrane region" description="Helical" evidence="8">
    <location>
        <begin position="286"/>
        <end position="305"/>
    </location>
</feature>
<dbReference type="NCBIfam" id="TIGR00885">
    <property type="entry name" value="fucP"/>
    <property type="match status" value="1"/>
</dbReference>
<dbReference type="EMBL" id="SGXA01000001">
    <property type="protein sequence ID" value="RZS74798.1"/>
    <property type="molecule type" value="Genomic_DNA"/>
</dbReference>
<dbReference type="InterPro" id="IPR050375">
    <property type="entry name" value="MFS_TsgA-like"/>
</dbReference>
<gene>
    <name evidence="10" type="ORF">EV199_0649</name>
</gene>
<proteinExistence type="inferred from homology"/>
<dbReference type="InterPro" id="IPR011701">
    <property type="entry name" value="MFS"/>
</dbReference>
<dbReference type="InterPro" id="IPR005275">
    <property type="entry name" value="Lfuc_symporter_FucP"/>
</dbReference>
<evidence type="ECO:0000256" key="1">
    <source>
        <dbReference type="ARBA" id="ARBA00003321"/>
    </source>
</evidence>
<dbReference type="GO" id="GO:0005886">
    <property type="term" value="C:plasma membrane"/>
    <property type="evidence" value="ECO:0007669"/>
    <property type="project" value="UniProtKB-SubCell"/>
</dbReference>
<dbReference type="GO" id="GO:0055056">
    <property type="term" value="F:D-glucose transmembrane transporter activity"/>
    <property type="evidence" value="ECO:0007669"/>
    <property type="project" value="InterPro"/>
</dbReference>
<name>A0A4Q7N3A2_9BACT</name>
<dbReference type="Proteomes" id="UP000293874">
    <property type="component" value="Unassembled WGS sequence"/>
</dbReference>
<dbReference type="Pfam" id="PF07690">
    <property type="entry name" value="MFS_1"/>
    <property type="match status" value="1"/>
</dbReference>
<feature type="transmembrane region" description="Helical" evidence="8">
    <location>
        <begin position="250"/>
        <end position="274"/>
    </location>
</feature>
<dbReference type="GO" id="GO:0005354">
    <property type="term" value="F:galactose transmembrane transporter activity"/>
    <property type="evidence" value="ECO:0007669"/>
    <property type="project" value="InterPro"/>
</dbReference>
<dbReference type="PANTHER" id="PTHR43702">
    <property type="entry name" value="L-FUCOSE-PROTON SYMPORTER"/>
    <property type="match status" value="1"/>
</dbReference>
<dbReference type="RefSeq" id="WP_130539237.1">
    <property type="nucleotide sequence ID" value="NZ_CP042431.1"/>
</dbReference>
<feature type="transmembrane region" description="Helical" evidence="8">
    <location>
        <begin position="341"/>
        <end position="363"/>
    </location>
</feature>
<feature type="transmembrane region" description="Helical" evidence="8">
    <location>
        <begin position="401"/>
        <end position="420"/>
    </location>
</feature>
<feature type="transmembrane region" description="Helical" evidence="8">
    <location>
        <begin position="317"/>
        <end position="335"/>
    </location>
</feature>
<evidence type="ECO:0000256" key="4">
    <source>
        <dbReference type="ARBA" id="ARBA00022475"/>
    </source>
</evidence>
<dbReference type="PANTHER" id="PTHR43702:SF11">
    <property type="entry name" value="L-FUCOSE-PROTON SYMPORTER"/>
    <property type="match status" value="1"/>
</dbReference>
<dbReference type="CDD" id="cd17394">
    <property type="entry name" value="MFS_FucP_like"/>
    <property type="match status" value="1"/>
</dbReference>